<dbReference type="InterPro" id="IPR011010">
    <property type="entry name" value="DNA_brk_join_enz"/>
</dbReference>
<dbReference type="EMBL" id="CP018082">
    <property type="protein sequence ID" value="APE35643.1"/>
    <property type="molecule type" value="Genomic_DNA"/>
</dbReference>
<sequence>MLRPIRREWTKTQAGYRSVALPQFVVETLRRRAANAISNPLDLVFTTRNGSIYDPLSFRRSWRSAPGNTFAWVTPKTFRKSVATLIANEHGAGRAAQQRGHTDHGLIAQRHYIDAPSKVENFTGTLGDPTR</sequence>
<evidence type="ECO:0000313" key="3">
    <source>
        <dbReference type="Proteomes" id="UP000183810"/>
    </source>
</evidence>
<dbReference type="AlphaFoldDB" id="A0A1J0VUB3"/>
<keyword evidence="3" id="KW-1185">Reference proteome</keyword>
<proteinExistence type="predicted"/>
<organism evidence="2 3">
    <name type="scientific">Nocardia mangyaensis</name>
    <dbReference type="NCBI Taxonomy" id="2213200"/>
    <lineage>
        <taxon>Bacteria</taxon>
        <taxon>Bacillati</taxon>
        <taxon>Actinomycetota</taxon>
        <taxon>Actinomycetes</taxon>
        <taxon>Mycobacteriales</taxon>
        <taxon>Nocardiaceae</taxon>
        <taxon>Nocardia</taxon>
    </lineage>
</organism>
<dbReference type="GO" id="GO:0015074">
    <property type="term" value="P:DNA integration"/>
    <property type="evidence" value="ECO:0007669"/>
    <property type="project" value="InterPro"/>
</dbReference>
<dbReference type="Proteomes" id="UP000183810">
    <property type="component" value="Chromosome"/>
</dbReference>
<keyword evidence="1" id="KW-0233">DNA recombination</keyword>
<dbReference type="SUPFAM" id="SSF56349">
    <property type="entry name" value="DNA breaking-rejoining enzymes"/>
    <property type="match status" value="1"/>
</dbReference>
<evidence type="ECO:0008006" key="4">
    <source>
        <dbReference type="Google" id="ProtNLM"/>
    </source>
</evidence>
<protein>
    <recommendedName>
        <fullName evidence="4">Tyr recombinase domain-containing protein</fullName>
    </recommendedName>
</protein>
<accession>A0A1J0VUB3</accession>
<reference evidence="2" key="1">
    <citation type="submission" date="2016-11" db="EMBL/GenBank/DDBJ databases">
        <authorList>
            <person name="Jaros S."/>
            <person name="Januszkiewicz K."/>
            <person name="Wedrychowicz H."/>
        </authorList>
    </citation>
    <scope>NUCLEOTIDE SEQUENCE [LARGE SCALE GENOMIC DNA]</scope>
    <source>
        <strain evidence="2">Y48</strain>
    </source>
</reference>
<dbReference type="KEGG" id="nsl:BOX37_18685"/>
<dbReference type="GO" id="GO:0006310">
    <property type="term" value="P:DNA recombination"/>
    <property type="evidence" value="ECO:0007669"/>
    <property type="project" value="UniProtKB-KW"/>
</dbReference>
<dbReference type="InterPro" id="IPR013762">
    <property type="entry name" value="Integrase-like_cat_sf"/>
</dbReference>
<dbReference type="GO" id="GO:0003677">
    <property type="term" value="F:DNA binding"/>
    <property type="evidence" value="ECO:0007669"/>
    <property type="project" value="InterPro"/>
</dbReference>
<gene>
    <name evidence="2" type="ORF">BOX37_18685</name>
</gene>
<dbReference type="RefSeq" id="WP_071928830.1">
    <property type="nucleotide sequence ID" value="NZ_CP018082.1"/>
</dbReference>
<dbReference type="Gene3D" id="1.10.443.10">
    <property type="entry name" value="Intergrase catalytic core"/>
    <property type="match status" value="1"/>
</dbReference>
<dbReference type="OrthoDB" id="4326943at2"/>
<evidence type="ECO:0000256" key="1">
    <source>
        <dbReference type="ARBA" id="ARBA00023172"/>
    </source>
</evidence>
<name>A0A1J0VUB3_9NOCA</name>
<evidence type="ECO:0000313" key="2">
    <source>
        <dbReference type="EMBL" id="APE35643.1"/>
    </source>
</evidence>